<dbReference type="GO" id="GO:0016018">
    <property type="term" value="F:cyclosporin A binding"/>
    <property type="evidence" value="ECO:0007669"/>
    <property type="project" value="TreeGrafter"/>
</dbReference>
<evidence type="ECO:0000313" key="3">
    <source>
        <dbReference type="EMBL" id="KAG2487798.1"/>
    </source>
</evidence>
<dbReference type="InterPro" id="IPR002130">
    <property type="entry name" value="Cyclophilin-type_PPIase_dom"/>
</dbReference>
<evidence type="ECO:0000256" key="1">
    <source>
        <dbReference type="ARBA" id="ARBA00007365"/>
    </source>
</evidence>
<sequence>MGAVHTIESDSTTSTGASLGSTVSVNSGGASGASGAGGAIHSGASLADVCHIDEHNEYHGDVVMWGERNMKATAAECCQSCADTPGCNIWVFCPRDQGCGYTNPPRPKGECWLKNNSMAYIFDNFGQGSAGIHWTAGAVYSAEQLAAFQAERVRAAEAEAARLRALKEDPDLPLVWVEVALNGTVLGRIEYVLFAKDSPRAAENMRVLCSGEMGKDLHLKGSYYYRIIDRFIDQTGARGDGIFGGPFHDDPGGIKLKHDRKGLLSMANSGPNTNGGHFSTTMGPAHHLDGSYTIFGEVVSGLEIAEAVNKLSKGRKNNELLQSTLAQIVDAGQYRKGTYTETPQFKAVIEAEKRRVEWRRTAKNALLYRLHGLWEDQSLPLVYLDVAIKGLYAGRMEFVLFAKDSPRAAENFRLLCTGEAGVAPEGHEGAGKPYHFKGVNFYRIIENFIDQSGQWTDSPLGGLFRDDPGGLKINHTHAGLLSMANMGPNTNGAHFSIIMGPAHHLDGHYTIFGEMVDGHNVAEAINALAHGQPNNEHSGSQDAIVVDSGMLRRGTYLDSPEFTAVIAEEKRYIQEQRSKKQQGAGKR</sequence>
<dbReference type="InterPro" id="IPR003609">
    <property type="entry name" value="Pan_app"/>
</dbReference>
<dbReference type="EMBL" id="JAEHOE010000092">
    <property type="protein sequence ID" value="KAG2487798.1"/>
    <property type="molecule type" value="Genomic_DNA"/>
</dbReference>
<dbReference type="Gene3D" id="3.50.4.10">
    <property type="entry name" value="Hepatocyte Growth Factor"/>
    <property type="match status" value="1"/>
</dbReference>
<dbReference type="GO" id="GO:0005737">
    <property type="term" value="C:cytoplasm"/>
    <property type="evidence" value="ECO:0007669"/>
    <property type="project" value="TreeGrafter"/>
</dbReference>
<protein>
    <recommendedName>
        <fullName evidence="2">PPIase cyclophilin-type domain-containing protein</fullName>
    </recommendedName>
</protein>
<dbReference type="Pfam" id="PF14295">
    <property type="entry name" value="PAN_4"/>
    <property type="match status" value="1"/>
</dbReference>
<keyword evidence="4" id="KW-1185">Reference proteome</keyword>
<evidence type="ECO:0000259" key="2">
    <source>
        <dbReference type="PROSITE" id="PS50072"/>
    </source>
</evidence>
<dbReference type="GO" id="GO:0003755">
    <property type="term" value="F:peptidyl-prolyl cis-trans isomerase activity"/>
    <property type="evidence" value="ECO:0007669"/>
    <property type="project" value="InterPro"/>
</dbReference>
<gene>
    <name evidence="3" type="ORF">HYH03_013642</name>
</gene>
<comment type="similarity">
    <text evidence="1">Belongs to the cyclophilin-type PPIase family.</text>
</comment>
<proteinExistence type="inferred from homology"/>
<dbReference type="Gene3D" id="2.40.100.10">
    <property type="entry name" value="Cyclophilin-like"/>
    <property type="match status" value="2"/>
</dbReference>
<dbReference type="PANTHER" id="PTHR11071:SF561">
    <property type="entry name" value="PEPTIDYL-PROLYL CIS-TRANS ISOMERASE D-RELATED"/>
    <property type="match status" value="1"/>
</dbReference>
<dbReference type="SUPFAM" id="SSF50891">
    <property type="entry name" value="Cyclophilin-like"/>
    <property type="match status" value="2"/>
</dbReference>
<dbReference type="OrthoDB" id="193499at2759"/>
<dbReference type="PANTHER" id="PTHR11071">
    <property type="entry name" value="PEPTIDYL-PROLYL CIS-TRANS ISOMERASE"/>
    <property type="match status" value="1"/>
</dbReference>
<accession>A0A836BUB7</accession>
<organism evidence="3 4">
    <name type="scientific">Edaphochlamys debaryana</name>
    <dbReference type="NCBI Taxonomy" id="47281"/>
    <lineage>
        <taxon>Eukaryota</taxon>
        <taxon>Viridiplantae</taxon>
        <taxon>Chlorophyta</taxon>
        <taxon>core chlorophytes</taxon>
        <taxon>Chlorophyceae</taxon>
        <taxon>CS clade</taxon>
        <taxon>Chlamydomonadales</taxon>
        <taxon>Chlamydomonadales incertae sedis</taxon>
        <taxon>Edaphochlamys</taxon>
    </lineage>
</organism>
<reference evidence="3" key="1">
    <citation type="journal article" date="2020" name="bioRxiv">
        <title>Comparative genomics of Chlamydomonas.</title>
        <authorList>
            <person name="Craig R.J."/>
            <person name="Hasan A.R."/>
            <person name="Ness R.W."/>
            <person name="Keightley P.D."/>
        </authorList>
    </citation>
    <scope>NUCLEOTIDE SEQUENCE</scope>
    <source>
        <strain evidence="3">CCAP 11/70</strain>
    </source>
</reference>
<dbReference type="PRINTS" id="PR00153">
    <property type="entry name" value="CSAPPISMRASE"/>
</dbReference>
<dbReference type="Pfam" id="PF00160">
    <property type="entry name" value="Pro_isomerase"/>
    <property type="match status" value="2"/>
</dbReference>
<dbReference type="InterPro" id="IPR029000">
    <property type="entry name" value="Cyclophilin-like_dom_sf"/>
</dbReference>
<feature type="domain" description="PPIase cyclophilin-type" evidence="2">
    <location>
        <begin position="176"/>
        <end position="333"/>
    </location>
</feature>
<feature type="domain" description="PPIase cyclophilin-type" evidence="2">
    <location>
        <begin position="383"/>
        <end position="550"/>
    </location>
</feature>
<dbReference type="Proteomes" id="UP000612055">
    <property type="component" value="Unassembled WGS sequence"/>
</dbReference>
<dbReference type="AlphaFoldDB" id="A0A836BUB7"/>
<evidence type="ECO:0000313" key="4">
    <source>
        <dbReference type="Proteomes" id="UP000612055"/>
    </source>
</evidence>
<comment type="caution">
    <text evidence="3">The sequence shown here is derived from an EMBL/GenBank/DDBJ whole genome shotgun (WGS) entry which is preliminary data.</text>
</comment>
<name>A0A836BUB7_9CHLO</name>
<dbReference type="PROSITE" id="PS50072">
    <property type="entry name" value="CSA_PPIASE_2"/>
    <property type="match status" value="2"/>
</dbReference>
<dbReference type="GO" id="GO:0006457">
    <property type="term" value="P:protein folding"/>
    <property type="evidence" value="ECO:0007669"/>
    <property type="project" value="TreeGrafter"/>
</dbReference>